<evidence type="ECO:0000313" key="1">
    <source>
        <dbReference type="EMBL" id="KAH7863497.1"/>
    </source>
</evidence>
<sequence>MEPMNYSDGVADKVLVEEHCHVKKVVLNRPKQLNAVSLQMVYRLLELFLACEEDCSVKLIILKGKGGAFSVGGDVAAVFRDVFAMPEAALGLFPDIGSSYFLPKLPGFFEEERARPFEFVAASSVKFGAILSSHRQIRNLSCSSAVFQRRRRLLKKKEEETDKSLEIETISHQTITLSAIKENPRCQIPPQPLGGSREYLGLTSSRLDGAEMLACGLATHFVPEARLSLLEEAICNANSSDPAIISAIIDEFSQQPRLKEKSVYHQLDIINNCFSRRTVEEILLALERETVNSNSGWISSTIKSLKAASPTSLKIALRSIRQGRLQGVGQCLISEYRIVCHILQGKVSKDFTEGCRAILLDKDKNPKWEPIKLELVSDEMVDRYFSKLDDEDWKDWKDLKLPTRSNLPAHAIAKL</sequence>
<proteinExistence type="predicted"/>
<protein>
    <submittedName>
        <fullName evidence="1">Uncharacterized protein</fullName>
    </submittedName>
</protein>
<organism evidence="1 2">
    <name type="scientific">Vaccinium darrowii</name>
    <dbReference type="NCBI Taxonomy" id="229202"/>
    <lineage>
        <taxon>Eukaryota</taxon>
        <taxon>Viridiplantae</taxon>
        <taxon>Streptophyta</taxon>
        <taxon>Embryophyta</taxon>
        <taxon>Tracheophyta</taxon>
        <taxon>Spermatophyta</taxon>
        <taxon>Magnoliopsida</taxon>
        <taxon>eudicotyledons</taxon>
        <taxon>Gunneridae</taxon>
        <taxon>Pentapetalae</taxon>
        <taxon>asterids</taxon>
        <taxon>Ericales</taxon>
        <taxon>Ericaceae</taxon>
        <taxon>Vaccinioideae</taxon>
        <taxon>Vaccinieae</taxon>
        <taxon>Vaccinium</taxon>
    </lineage>
</organism>
<gene>
    <name evidence="1" type="ORF">Vadar_018233</name>
</gene>
<reference evidence="1 2" key="1">
    <citation type="journal article" date="2021" name="Hortic Res">
        <title>High-quality reference genome and annotation aids understanding of berry development for evergreen blueberry (Vaccinium darrowii).</title>
        <authorList>
            <person name="Yu J."/>
            <person name="Hulse-Kemp A.M."/>
            <person name="Babiker E."/>
            <person name="Staton M."/>
        </authorList>
    </citation>
    <scope>NUCLEOTIDE SEQUENCE [LARGE SCALE GENOMIC DNA]</scope>
    <source>
        <strain evidence="2">cv. NJ 8807/NJ 8810</strain>
        <tissue evidence="1">Young leaf</tissue>
    </source>
</reference>
<evidence type="ECO:0000313" key="2">
    <source>
        <dbReference type="Proteomes" id="UP000828048"/>
    </source>
</evidence>
<accession>A0ACB7ZD31</accession>
<comment type="caution">
    <text evidence="1">The sequence shown here is derived from an EMBL/GenBank/DDBJ whole genome shotgun (WGS) entry which is preliminary data.</text>
</comment>
<dbReference type="EMBL" id="CM037162">
    <property type="protein sequence ID" value="KAH7863497.1"/>
    <property type="molecule type" value="Genomic_DNA"/>
</dbReference>
<dbReference type="Proteomes" id="UP000828048">
    <property type="component" value="Chromosome 12"/>
</dbReference>
<name>A0ACB7ZD31_9ERIC</name>
<keyword evidence="2" id="KW-1185">Reference proteome</keyword>